<proteinExistence type="predicted"/>
<reference evidence="1" key="1">
    <citation type="submission" date="2022-10" db="EMBL/GenBank/DDBJ databases">
        <title>The complete genomes of actinobacterial strains from the NBC collection.</title>
        <authorList>
            <person name="Joergensen T.S."/>
            <person name="Alvarez Arevalo M."/>
            <person name="Sterndorff E.B."/>
            <person name="Faurdal D."/>
            <person name="Vuksanovic O."/>
            <person name="Mourched A.-S."/>
            <person name="Charusanti P."/>
            <person name="Shaw S."/>
            <person name="Blin K."/>
            <person name="Weber T."/>
        </authorList>
    </citation>
    <scope>NUCLEOTIDE SEQUENCE</scope>
    <source>
        <strain evidence="1">NBC_00049</strain>
    </source>
</reference>
<organism evidence="1">
    <name type="scientific">Streptomyces sp. NBC_00049</name>
    <dbReference type="NCBI Taxonomy" id="2903617"/>
    <lineage>
        <taxon>Bacteria</taxon>
        <taxon>Bacillati</taxon>
        <taxon>Actinomycetota</taxon>
        <taxon>Actinomycetes</taxon>
        <taxon>Kitasatosporales</taxon>
        <taxon>Streptomycetaceae</taxon>
        <taxon>Streptomyces</taxon>
    </lineage>
</organism>
<evidence type="ECO:0000313" key="1">
    <source>
        <dbReference type="EMBL" id="WTU76543.1"/>
    </source>
</evidence>
<sequence length="141" mass="15004">MDAALESRSSEDRQAGLTLLEHADVLGRLVTNEAAYLSISVYFPAAGKQVPVWTLSLRDSRGRDDLAFSFSSITHHLGRDAACAFADALPDVGGLGQKLAVQREKGFTGWPSVSLSALSEQPEALRQVCAAVEQLMDGGEG</sequence>
<dbReference type="AlphaFoldDB" id="A0AAU2JVG4"/>
<gene>
    <name evidence="1" type="ORF">OG327_26225</name>
</gene>
<accession>A0AAU2JVG4</accession>
<protein>
    <submittedName>
        <fullName evidence="1">Uncharacterized protein</fullName>
    </submittedName>
</protein>
<name>A0AAU2JVG4_9ACTN</name>
<dbReference type="EMBL" id="CP108264">
    <property type="protein sequence ID" value="WTU76543.1"/>
    <property type="molecule type" value="Genomic_DNA"/>
</dbReference>